<sequence>MRTVGLSRPDSMCARPTDIANLLKNTHEFRVSYIKVPFLQKHKGYFGTDLVILNCGSRMRTASPRPNFHTTPASPLHLFSLKASRVDGVGLYCVCTTPEEDGTPTSDSTCIRPK</sequence>
<reference evidence="1 2" key="1">
    <citation type="journal article" date="2019" name="Sci. Rep.">
        <title>Orb-weaving spider Araneus ventricosus genome elucidates the spidroin gene catalogue.</title>
        <authorList>
            <person name="Kono N."/>
            <person name="Nakamura H."/>
            <person name="Ohtoshi R."/>
            <person name="Moran D.A.P."/>
            <person name="Shinohara A."/>
            <person name="Yoshida Y."/>
            <person name="Fujiwara M."/>
            <person name="Mori M."/>
            <person name="Tomita M."/>
            <person name="Arakawa K."/>
        </authorList>
    </citation>
    <scope>NUCLEOTIDE SEQUENCE [LARGE SCALE GENOMIC DNA]</scope>
</reference>
<protein>
    <submittedName>
        <fullName evidence="1">Uncharacterized protein</fullName>
    </submittedName>
</protein>
<dbReference type="EMBL" id="BGPR01007880">
    <property type="protein sequence ID" value="GBN30190.1"/>
    <property type="molecule type" value="Genomic_DNA"/>
</dbReference>
<gene>
    <name evidence="1" type="ORF">AVEN_124319_1</name>
</gene>
<dbReference type="Proteomes" id="UP000499080">
    <property type="component" value="Unassembled WGS sequence"/>
</dbReference>
<proteinExistence type="predicted"/>
<accession>A0A4Y2MUZ6</accession>
<organism evidence="1 2">
    <name type="scientific">Araneus ventricosus</name>
    <name type="common">Orbweaver spider</name>
    <name type="synonym">Epeira ventricosa</name>
    <dbReference type="NCBI Taxonomy" id="182803"/>
    <lineage>
        <taxon>Eukaryota</taxon>
        <taxon>Metazoa</taxon>
        <taxon>Ecdysozoa</taxon>
        <taxon>Arthropoda</taxon>
        <taxon>Chelicerata</taxon>
        <taxon>Arachnida</taxon>
        <taxon>Araneae</taxon>
        <taxon>Araneomorphae</taxon>
        <taxon>Entelegynae</taxon>
        <taxon>Araneoidea</taxon>
        <taxon>Araneidae</taxon>
        <taxon>Araneus</taxon>
    </lineage>
</organism>
<evidence type="ECO:0000313" key="2">
    <source>
        <dbReference type="Proteomes" id="UP000499080"/>
    </source>
</evidence>
<dbReference type="AlphaFoldDB" id="A0A4Y2MUZ6"/>
<name>A0A4Y2MUZ6_ARAVE</name>
<comment type="caution">
    <text evidence="1">The sequence shown here is derived from an EMBL/GenBank/DDBJ whole genome shotgun (WGS) entry which is preliminary data.</text>
</comment>
<keyword evidence="2" id="KW-1185">Reference proteome</keyword>
<evidence type="ECO:0000313" key="1">
    <source>
        <dbReference type="EMBL" id="GBN30190.1"/>
    </source>
</evidence>